<organism evidence="2 3">
    <name type="scientific">Amblyomma americanum</name>
    <name type="common">Lone star tick</name>
    <dbReference type="NCBI Taxonomy" id="6943"/>
    <lineage>
        <taxon>Eukaryota</taxon>
        <taxon>Metazoa</taxon>
        <taxon>Ecdysozoa</taxon>
        <taxon>Arthropoda</taxon>
        <taxon>Chelicerata</taxon>
        <taxon>Arachnida</taxon>
        <taxon>Acari</taxon>
        <taxon>Parasitiformes</taxon>
        <taxon>Ixodida</taxon>
        <taxon>Ixodoidea</taxon>
        <taxon>Ixodidae</taxon>
        <taxon>Amblyomminae</taxon>
        <taxon>Amblyomma</taxon>
    </lineage>
</organism>
<gene>
    <name evidence="2" type="ORF">V5799_010104</name>
</gene>
<name>A0AAQ4F8K2_AMBAM</name>
<reference evidence="2 3" key="1">
    <citation type="journal article" date="2023" name="Arcadia Sci">
        <title>De novo assembly of a long-read Amblyomma americanum tick genome.</title>
        <authorList>
            <person name="Chou S."/>
            <person name="Poskanzer K.E."/>
            <person name="Rollins M."/>
            <person name="Thuy-Boun P.S."/>
        </authorList>
    </citation>
    <scope>NUCLEOTIDE SEQUENCE [LARGE SCALE GENOMIC DNA]</scope>
    <source>
        <strain evidence="2">F_SG_1</strain>
        <tissue evidence="2">Salivary glands</tissue>
    </source>
</reference>
<feature type="region of interest" description="Disordered" evidence="1">
    <location>
        <begin position="20"/>
        <end position="40"/>
    </location>
</feature>
<dbReference type="EMBL" id="JARKHS020005461">
    <property type="protein sequence ID" value="KAK8783527.1"/>
    <property type="molecule type" value="Genomic_DNA"/>
</dbReference>
<evidence type="ECO:0000313" key="2">
    <source>
        <dbReference type="EMBL" id="KAK8783527.1"/>
    </source>
</evidence>
<accession>A0AAQ4F8K2</accession>
<keyword evidence="3" id="KW-1185">Reference proteome</keyword>
<dbReference type="AlphaFoldDB" id="A0AAQ4F8K2"/>
<protein>
    <submittedName>
        <fullName evidence="2">Uncharacterized protein</fullName>
    </submittedName>
</protein>
<proteinExistence type="predicted"/>
<comment type="caution">
    <text evidence="2">The sequence shown here is derived from an EMBL/GenBank/DDBJ whole genome shotgun (WGS) entry which is preliminary data.</text>
</comment>
<evidence type="ECO:0000313" key="3">
    <source>
        <dbReference type="Proteomes" id="UP001321473"/>
    </source>
</evidence>
<evidence type="ECO:0000256" key="1">
    <source>
        <dbReference type="SAM" id="MobiDB-lite"/>
    </source>
</evidence>
<dbReference type="Proteomes" id="UP001321473">
    <property type="component" value="Unassembled WGS sequence"/>
</dbReference>
<sequence>MPWATTPNGDIVRVYGKADRNAKASRKAARKVSKDEVEHEGAQDAALKHCNCHAAPSVLQGASNVAPEVARDAQAVHSFQDGPMGDVVDSSTDVKEGQVHHMLCSGASGSPTAAPA</sequence>